<dbReference type="InterPro" id="IPR001461">
    <property type="entry name" value="Aspartic_peptidase_A1"/>
</dbReference>
<keyword evidence="6" id="KW-1185">Reference proteome</keyword>
<dbReference type="GO" id="GO:0004190">
    <property type="term" value="F:aspartic-type endopeptidase activity"/>
    <property type="evidence" value="ECO:0007669"/>
    <property type="project" value="InterPro"/>
</dbReference>
<dbReference type="SUPFAM" id="SSF50630">
    <property type="entry name" value="Acid proteases"/>
    <property type="match status" value="1"/>
</dbReference>
<evidence type="ECO:0000256" key="1">
    <source>
        <dbReference type="ARBA" id="ARBA00007447"/>
    </source>
</evidence>
<dbReference type="PRINTS" id="PR00792">
    <property type="entry name" value="PEPSIN"/>
</dbReference>
<comment type="similarity">
    <text evidence="1">Belongs to the peptidase A1 family.</text>
</comment>
<dbReference type="Proteomes" id="UP000294933">
    <property type="component" value="Unassembled WGS sequence"/>
</dbReference>
<evidence type="ECO:0000313" key="6">
    <source>
        <dbReference type="Proteomes" id="UP000294933"/>
    </source>
</evidence>
<proteinExistence type="inferred from homology"/>
<dbReference type="VEuPathDB" id="FungiDB:BD410DRAFT_721939"/>
<dbReference type="Gene3D" id="2.40.70.10">
    <property type="entry name" value="Acid Proteases"/>
    <property type="match status" value="2"/>
</dbReference>
<gene>
    <name evidence="5" type="ORF">BD410DRAFT_721939</name>
</gene>
<evidence type="ECO:0000259" key="4">
    <source>
        <dbReference type="PROSITE" id="PS51767"/>
    </source>
</evidence>
<evidence type="ECO:0000256" key="3">
    <source>
        <dbReference type="SAM" id="Phobius"/>
    </source>
</evidence>
<dbReference type="PANTHER" id="PTHR47966:SF51">
    <property type="entry name" value="BETA-SITE APP-CLEAVING ENZYME, ISOFORM A-RELATED"/>
    <property type="match status" value="1"/>
</dbReference>
<organism evidence="5 6">
    <name type="scientific">Rickenella mellea</name>
    <dbReference type="NCBI Taxonomy" id="50990"/>
    <lineage>
        <taxon>Eukaryota</taxon>
        <taxon>Fungi</taxon>
        <taxon>Dikarya</taxon>
        <taxon>Basidiomycota</taxon>
        <taxon>Agaricomycotina</taxon>
        <taxon>Agaricomycetes</taxon>
        <taxon>Hymenochaetales</taxon>
        <taxon>Rickenellaceae</taxon>
        <taxon>Rickenella</taxon>
    </lineage>
</organism>
<evidence type="ECO:0000256" key="2">
    <source>
        <dbReference type="PIRSR" id="PIRSR601461-2"/>
    </source>
</evidence>
<keyword evidence="3" id="KW-0472">Membrane</keyword>
<feature type="disulfide bond" evidence="2">
    <location>
        <begin position="271"/>
        <end position="306"/>
    </location>
</feature>
<keyword evidence="5" id="KW-0645">Protease</keyword>
<feature type="domain" description="Peptidase A1" evidence="4">
    <location>
        <begin position="28"/>
        <end position="347"/>
    </location>
</feature>
<dbReference type="STRING" id="50990.A0A4Y7Q719"/>
<protein>
    <submittedName>
        <fullName evidence="5">Acid protease</fullName>
    </submittedName>
</protein>
<dbReference type="PANTHER" id="PTHR47966">
    <property type="entry name" value="BETA-SITE APP-CLEAVING ENZYME, ISOFORM A-RELATED"/>
    <property type="match status" value="1"/>
</dbReference>
<dbReference type="GO" id="GO:0006508">
    <property type="term" value="P:proteolysis"/>
    <property type="evidence" value="ECO:0007669"/>
    <property type="project" value="UniProtKB-KW"/>
</dbReference>
<sequence>MAGVHEPRDASDPFNFMNVNNQTGFDIYVVTLSVEGRDYEVQLDTGSSDLWLDTTGVQLTTFQDTGVNQIVPYGGGGVAQGPIEIGNVTLGPYTVTQALISAPGTNATSDGDKGLLGVGPPGTSQISIALNATTFQGKTVMENIFAANPSLPPYFTVDLSRSATMGSSNGGTFTIGETRSDLSAISNAPKLPIVDLTRWITLLDGIVVSGQTFAPPITNYNVPGQLPTQLVTLLDTGGPFAIVPKMYLDAIYGNVPGGQFVEALGQYVIPCDTVIDVSFVFGGVAYPIHPLDSVVGMIDPQLGIYCVSGFIFLDLGTSNAADTLLGVTFLRNVYALFDFGNLVSGTDAPFIQLLATTDTSTAAAEFQSLSAQRNASLMALLGHPSSSPTPAASGGSGAGAKSGASRNVGLSIVLSTVAGIALGIALALR</sequence>
<keyword evidence="2" id="KW-1015">Disulfide bond</keyword>
<dbReference type="EMBL" id="ML170172">
    <property type="protein sequence ID" value="TDL22932.1"/>
    <property type="molecule type" value="Genomic_DNA"/>
</dbReference>
<evidence type="ECO:0000313" key="5">
    <source>
        <dbReference type="EMBL" id="TDL22932.1"/>
    </source>
</evidence>
<keyword evidence="5" id="KW-0378">Hydrolase</keyword>
<dbReference type="OrthoDB" id="2747330at2759"/>
<keyword evidence="3" id="KW-0812">Transmembrane</keyword>
<dbReference type="PROSITE" id="PS51767">
    <property type="entry name" value="PEPTIDASE_A1"/>
    <property type="match status" value="1"/>
</dbReference>
<accession>A0A4Y7Q719</accession>
<name>A0A4Y7Q719_9AGAM</name>
<dbReference type="InterPro" id="IPR021109">
    <property type="entry name" value="Peptidase_aspartic_dom_sf"/>
</dbReference>
<keyword evidence="3" id="KW-1133">Transmembrane helix</keyword>
<reference evidence="5 6" key="1">
    <citation type="submission" date="2018-06" db="EMBL/GenBank/DDBJ databases">
        <title>A transcriptomic atlas of mushroom development highlights an independent origin of complex multicellularity.</title>
        <authorList>
            <consortium name="DOE Joint Genome Institute"/>
            <person name="Krizsan K."/>
            <person name="Almasi E."/>
            <person name="Merenyi Z."/>
            <person name="Sahu N."/>
            <person name="Viragh M."/>
            <person name="Koszo T."/>
            <person name="Mondo S."/>
            <person name="Kiss B."/>
            <person name="Balint B."/>
            <person name="Kues U."/>
            <person name="Barry K."/>
            <person name="Hegedus J.C."/>
            <person name="Henrissat B."/>
            <person name="Johnson J."/>
            <person name="Lipzen A."/>
            <person name="Ohm R."/>
            <person name="Nagy I."/>
            <person name="Pangilinan J."/>
            <person name="Yan J."/>
            <person name="Xiong Y."/>
            <person name="Grigoriev I.V."/>
            <person name="Hibbett D.S."/>
            <person name="Nagy L.G."/>
        </authorList>
    </citation>
    <scope>NUCLEOTIDE SEQUENCE [LARGE SCALE GENOMIC DNA]</scope>
    <source>
        <strain evidence="5 6">SZMC22713</strain>
    </source>
</reference>
<dbReference type="AlphaFoldDB" id="A0A4Y7Q719"/>
<dbReference type="Pfam" id="PF00026">
    <property type="entry name" value="Asp"/>
    <property type="match status" value="1"/>
</dbReference>
<dbReference type="InterPro" id="IPR033121">
    <property type="entry name" value="PEPTIDASE_A1"/>
</dbReference>
<feature type="transmembrane region" description="Helical" evidence="3">
    <location>
        <begin position="408"/>
        <end position="428"/>
    </location>
</feature>